<dbReference type="EnsemblPlants" id="OPUNC03G25440.1">
    <property type="protein sequence ID" value="OPUNC03G25440.1"/>
    <property type="gene ID" value="OPUNC03G25440"/>
</dbReference>
<reference evidence="1" key="2">
    <citation type="submission" date="2018-05" db="EMBL/GenBank/DDBJ databases">
        <title>OpunRS2 (Oryza punctata Reference Sequence Version 2).</title>
        <authorList>
            <person name="Zhang J."/>
            <person name="Kudrna D."/>
            <person name="Lee S."/>
            <person name="Talag J."/>
            <person name="Welchert J."/>
            <person name="Wing R.A."/>
        </authorList>
    </citation>
    <scope>NUCLEOTIDE SEQUENCE [LARGE SCALE GENOMIC DNA]</scope>
</reference>
<evidence type="ECO:0000313" key="1">
    <source>
        <dbReference type="EnsemblPlants" id="OPUNC03G25440.1"/>
    </source>
</evidence>
<dbReference type="Gramene" id="OPUNC03G25440.1">
    <property type="protein sequence ID" value="OPUNC03G25440.1"/>
    <property type="gene ID" value="OPUNC03G25440"/>
</dbReference>
<keyword evidence="2" id="KW-1185">Reference proteome</keyword>
<sequence>MAASVLSLSSSEPARLRLPQRQCFSITSLIIWRHLVLGVAINIKGKKSLVSCRRPALSTDETVYAFRRWNGNPYGSSRWTETGMHPRVAAKACMEARRGLKHNRYSLGLPPIYYTQGSPPKCNSNTMLVIPDSARFKEVFQSVMADWDSEEGIILKEKIKSVELLRNWATLSSVGMIGLPWDSKTVKDYVRKIRKIGIDINHKEDALRHLKLMHGALIALAAHVSGLEETKRLTHLASPDRKVGL</sequence>
<reference evidence="1" key="1">
    <citation type="submission" date="2015-04" db="UniProtKB">
        <authorList>
            <consortium name="EnsemblPlants"/>
        </authorList>
    </citation>
    <scope>IDENTIFICATION</scope>
</reference>
<name>A0A0E0KGY0_ORYPU</name>
<dbReference type="STRING" id="4537.A0A0E0KGY0"/>
<accession>A0A0E0KGY0</accession>
<evidence type="ECO:0000313" key="2">
    <source>
        <dbReference type="Proteomes" id="UP000026962"/>
    </source>
</evidence>
<dbReference type="HOGENOM" id="CLU_099233_0_0_1"/>
<dbReference type="InterPro" id="IPR036041">
    <property type="entry name" value="Ribosome-inact_prot_sf"/>
</dbReference>
<proteinExistence type="predicted"/>
<organism evidence="1">
    <name type="scientific">Oryza punctata</name>
    <name type="common">Red rice</name>
    <dbReference type="NCBI Taxonomy" id="4537"/>
    <lineage>
        <taxon>Eukaryota</taxon>
        <taxon>Viridiplantae</taxon>
        <taxon>Streptophyta</taxon>
        <taxon>Embryophyta</taxon>
        <taxon>Tracheophyta</taxon>
        <taxon>Spermatophyta</taxon>
        <taxon>Magnoliopsida</taxon>
        <taxon>Liliopsida</taxon>
        <taxon>Poales</taxon>
        <taxon>Poaceae</taxon>
        <taxon>BOP clade</taxon>
        <taxon>Oryzoideae</taxon>
        <taxon>Oryzeae</taxon>
        <taxon>Oryzinae</taxon>
        <taxon>Oryza</taxon>
    </lineage>
</organism>
<dbReference type="GO" id="GO:0017148">
    <property type="term" value="P:negative regulation of translation"/>
    <property type="evidence" value="ECO:0007669"/>
    <property type="project" value="InterPro"/>
</dbReference>
<dbReference type="SUPFAM" id="SSF56371">
    <property type="entry name" value="Ribosome inactivating proteins (RIP)"/>
    <property type="match status" value="1"/>
</dbReference>
<dbReference type="Proteomes" id="UP000026962">
    <property type="component" value="Chromosome 3"/>
</dbReference>
<dbReference type="AlphaFoldDB" id="A0A0E0KGY0"/>
<dbReference type="GO" id="GO:0030598">
    <property type="term" value="F:rRNA N-glycosylase activity"/>
    <property type="evidence" value="ECO:0007669"/>
    <property type="project" value="InterPro"/>
</dbReference>
<protein>
    <submittedName>
        <fullName evidence="1">Uncharacterized protein</fullName>
    </submittedName>
</protein>